<reference evidence="2" key="1">
    <citation type="submission" date="2007-04" db="EMBL/GenBank/DDBJ databases">
        <authorList>
            <consortium name="The Broad Institute Genome Sequencing Platform"/>
            <person name="Birren B."/>
            <person name="Lander E."/>
            <person name="Galagan J."/>
            <person name="Nusbaum C."/>
            <person name="Devon K."/>
            <person name="Ma L.-J."/>
            <person name="Jaffe D."/>
            <person name="Butler J."/>
            <person name="Alvarez P."/>
            <person name="Gnerre S."/>
            <person name="Grabherr M."/>
            <person name="Kleber M."/>
            <person name="Mauceli E."/>
            <person name="Brockman W."/>
            <person name="MacCallum I.A."/>
            <person name="Young S."/>
            <person name="LaButti K."/>
            <person name="DeCaprio D."/>
            <person name="Crawford M."/>
            <person name="Koehrsen M."/>
            <person name="Engels R."/>
            <person name="Montgomery P."/>
            <person name="Pearson M."/>
            <person name="Howarth C."/>
            <person name="Larson L."/>
            <person name="White J."/>
            <person name="O'Leary S."/>
            <person name="Kodira C."/>
            <person name="Zeng Q."/>
            <person name="Yandava C."/>
            <person name="Alvarado L."/>
            <person name="Kistler C."/>
            <person name="Shim W.-B."/>
            <person name="Kang S."/>
            <person name="Woloshuk C."/>
        </authorList>
    </citation>
    <scope>NUCLEOTIDE SEQUENCE</scope>
    <source>
        <strain evidence="2">4287</strain>
    </source>
</reference>
<feature type="chain" id="PRO_5005324972" evidence="1">
    <location>
        <begin position="22"/>
        <end position="97"/>
    </location>
</feature>
<protein>
    <submittedName>
        <fullName evidence="2">Uncharacterized protein</fullName>
    </submittedName>
</protein>
<sequence length="97" mass="11271">MIWSQVCVFQILTNWFPLSVSNTFESREKAKAFPVGEGYFKTSPHSPVCKFQIRTVPPVELEARILESFFVERIRIVFNVTYNQGAWAPLILDYWPG</sequence>
<evidence type="ECO:0000313" key="2">
    <source>
        <dbReference type="EMBL" id="KNB14694.1"/>
    </source>
</evidence>
<dbReference type="Proteomes" id="UP000009097">
    <property type="component" value="Unassembled WGS sequence"/>
</dbReference>
<name>A0A0J9VUS3_FUSO4</name>
<dbReference type="RefSeq" id="XP_018252739.1">
    <property type="nucleotide sequence ID" value="XM_018401506.1"/>
</dbReference>
<dbReference type="KEGG" id="fox:FOXG_21182"/>
<keyword evidence="1" id="KW-0732">Signal</keyword>
<organism evidence="2 3">
    <name type="scientific">Fusarium oxysporum f. sp. lycopersici (strain 4287 / CBS 123668 / FGSC 9935 / NRRL 34936)</name>
    <name type="common">Fusarium vascular wilt of tomato</name>
    <dbReference type="NCBI Taxonomy" id="426428"/>
    <lineage>
        <taxon>Eukaryota</taxon>
        <taxon>Fungi</taxon>
        <taxon>Dikarya</taxon>
        <taxon>Ascomycota</taxon>
        <taxon>Pezizomycotina</taxon>
        <taxon>Sordariomycetes</taxon>
        <taxon>Hypocreomycetidae</taxon>
        <taxon>Hypocreales</taxon>
        <taxon>Nectriaceae</taxon>
        <taxon>Fusarium</taxon>
        <taxon>Fusarium oxysporum species complex</taxon>
    </lineage>
</organism>
<dbReference type="EMBL" id="DS231714">
    <property type="protein sequence ID" value="KNB14694.1"/>
    <property type="molecule type" value="Genomic_DNA"/>
</dbReference>
<accession>A0A0J9VUS3</accession>
<proteinExistence type="predicted"/>
<dbReference type="VEuPathDB" id="FungiDB:FOXG_21182"/>
<gene>
    <name evidence="2" type="ORF">FOXG_21182</name>
</gene>
<dbReference type="GeneID" id="28961888"/>
<dbReference type="AlphaFoldDB" id="A0A0J9VUS3"/>
<feature type="signal peptide" evidence="1">
    <location>
        <begin position="1"/>
        <end position="21"/>
    </location>
</feature>
<evidence type="ECO:0000313" key="3">
    <source>
        <dbReference type="Proteomes" id="UP000009097"/>
    </source>
</evidence>
<evidence type="ECO:0000256" key="1">
    <source>
        <dbReference type="SAM" id="SignalP"/>
    </source>
</evidence>
<reference evidence="2" key="2">
    <citation type="journal article" date="2010" name="Nature">
        <title>Comparative genomics reveals mobile pathogenicity chromosomes in Fusarium.</title>
        <authorList>
            <person name="Ma L.J."/>
            <person name="van der Does H.C."/>
            <person name="Borkovich K.A."/>
            <person name="Coleman J.J."/>
            <person name="Daboussi M.J."/>
            <person name="Di Pietro A."/>
            <person name="Dufresne M."/>
            <person name="Freitag M."/>
            <person name="Grabherr M."/>
            <person name="Henrissat B."/>
            <person name="Houterman P.M."/>
            <person name="Kang S."/>
            <person name="Shim W.B."/>
            <person name="Woloshuk C."/>
            <person name="Xie X."/>
            <person name="Xu J.R."/>
            <person name="Antoniw J."/>
            <person name="Baker S.E."/>
            <person name="Bluhm B.H."/>
            <person name="Breakspear A."/>
            <person name="Brown D.W."/>
            <person name="Butchko R.A."/>
            <person name="Chapman S."/>
            <person name="Coulson R."/>
            <person name="Coutinho P.M."/>
            <person name="Danchin E.G."/>
            <person name="Diener A."/>
            <person name="Gale L.R."/>
            <person name="Gardiner D.M."/>
            <person name="Goff S."/>
            <person name="Hammond-Kosack K.E."/>
            <person name="Hilburn K."/>
            <person name="Hua-Van A."/>
            <person name="Jonkers W."/>
            <person name="Kazan K."/>
            <person name="Kodira C.D."/>
            <person name="Koehrsen M."/>
            <person name="Kumar L."/>
            <person name="Lee Y.H."/>
            <person name="Li L."/>
            <person name="Manners J.M."/>
            <person name="Miranda-Saavedra D."/>
            <person name="Mukherjee M."/>
            <person name="Park G."/>
            <person name="Park J."/>
            <person name="Park S.Y."/>
            <person name="Proctor R.H."/>
            <person name="Regev A."/>
            <person name="Ruiz-Roldan M.C."/>
            <person name="Sain D."/>
            <person name="Sakthikumar S."/>
            <person name="Sykes S."/>
            <person name="Schwartz D.C."/>
            <person name="Turgeon B.G."/>
            <person name="Wapinski I."/>
            <person name="Yoder O."/>
            <person name="Young S."/>
            <person name="Zeng Q."/>
            <person name="Zhou S."/>
            <person name="Galagan J."/>
            <person name="Cuomo C.A."/>
            <person name="Kistler H.C."/>
            <person name="Rep M."/>
        </authorList>
    </citation>
    <scope>NUCLEOTIDE SEQUENCE [LARGE SCALE GENOMIC DNA]</scope>
    <source>
        <strain evidence="2">4287</strain>
    </source>
</reference>